<dbReference type="Proteomes" id="UP000008896">
    <property type="component" value="Chromosome"/>
</dbReference>
<dbReference type="KEGG" id="mce:MCAN_25511"/>
<protein>
    <submittedName>
        <fullName evidence="1">Uncharacterized protein</fullName>
    </submittedName>
</protein>
<evidence type="ECO:0000313" key="2">
    <source>
        <dbReference type="Proteomes" id="UP000008896"/>
    </source>
</evidence>
<proteinExistence type="predicted"/>
<reference evidence="1 2" key="1">
    <citation type="journal article" date="2012" name="PLoS Negl. Trop. Dis.">
        <title>The Genome of Mycobacterium Africanum West African 2 Reveals a Lineage-Specific Locus and Genome Erosion Common to the M. tuberculosis Complex.</title>
        <authorList>
            <person name="Bentley S.D."/>
            <person name="Comas I."/>
            <person name="Bryant J.M."/>
            <person name="Walker D."/>
            <person name="Smith N.H."/>
            <person name="Harris S.R."/>
            <person name="Thurston S."/>
            <person name="Gagneux S."/>
            <person name="Wood J."/>
            <person name="Antonio M."/>
            <person name="Quail M.A."/>
            <person name="Gehre F."/>
            <person name="Adegbola R.A."/>
            <person name="Parkhill J."/>
            <person name="de Jong B.C."/>
        </authorList>
    </citation>
    <scope>NUCLEOTIDE SEQUENCE [LARGE SCALE GENOMIC DNA]</scope>
    <source>
        <strain evidence="1 2">CIPT 140010059</strain>
    </source>
</reference>
<dbReference type="EMBL" id="HE572590">
    <property type="protein sequence ID" value="CCC44882.1"/>
    <property type="molecule type" value="Genomic_DNA"/>
</dbReference>
<evidence type="ECO:0000313" key="1">
    <source>
        <dbReference type="EMBL" id="CCC44882.1"/>
    </source>
</evidence>
<gene>
    <name evidence="1" type="ordered locus">MCAN_25511</name>
</gene>
<name>A0AB72XPU1_MYCCP</name>
<sequence>MSASASADKVVCECCELCVPKQLASAIRNPYGLVRGWRCRICNEHQGQPVKMAQDHEEEVRIRWGETVDELHAALDRADDYKAKMLAAFRSHDAVLREFEKLGRYHQSTGHGCLCGKRNCATLSIIDSNQIYGHIDRMNRRDELG</sequence>
<dbReference type="AlphaFoldDB" id="A0AB72XPU1"/>
<reference evidence="1 2" key="2">
    <citation type="journal article" date="2013" name="Nat. Genet.">
        <title>Genomic analysis of smooth tubercle bacilli provides insights into ancestry and pathoadaptation of Mycobacterium tuberculosis.</title>
        <authorList>
            <person name="Supply P."/>
            <person name="Marceau M."/>
            <person name="Mangenot S."/>
            <person name="Roche D."/>
            <person name="Rouanet C."/>
            <person name="Khanna V."/>
            <person name="Majlessi L."/>
            <person name="Criscuolo A."/>
            <person name="Tap J."/>
            <person name="Pawlik A."/>
            <person name="Fiette L."/>
            <person name="Orgeur M."/>
            <person name="Fabre M."/>
            <person name="Parmentier C."/>
            <person name="Frigui W."/>
            <person name="Simeone R."/>
            <person name="Boritsch E.C."/>
            <person name="Debrie A.S."/>
            <person name="Willery E."/>
            <person name="Walker D."/>
            <person name="Quail M.A."/>
            <person name="Ma L."/>
            <person name="Bouchier C."/>
            <person name="Salvignol G."/>
            <person name="Sayes F."/>
            <person name="Cascioferro A."/>
            <person name="Seemann T."/>
            <person name="Barbe V."/>
            <person name="Locht C."/>
            <person name="Gutierrez M.C."/>
            <person name="Leclerc C."/>
            <person name="Bentley S.D."/>
            <person name="Stinear T.P."/>
            <person name="Brisse S."/>
            <person name="Medigue C."/>
            <person name="Parkhill J."/>
            <person name="Cruveiller S."/>
            <person name="Brosch R."/>
        </authorList>
    </citation>
    <scope>NUCLEOTIDE SEQUENCE [LARGE SCALE GENOMIC DNA]</scope>
    <source>
        <strain evidence="1 2">CIPT 140010059</strain>
    </source>
</reference>
<accession>A0AB72XPU1</accession>
<organism evidence="1 2">
    <name type="scientific">Mycobacterium canettii (strain CIPT 140010059)</name>
    <dbReference type="NCBI Taxonomy" id="1048245"/>
    <lineage>
        <taxon>Bacteria</taxon>
        <taxon>Bacillati</taxon>
        <taxon>Actinomycetota</taxon>
        <taxon>Actinomycetes</taxon>
        <taxon>Mycobacteriales</taxon>
        <taxon>Mycobacteriaceae</taxon>
        <taxon>Mycobacterium</taxon>
        <taxon>Mycobacterium tuberculosis complex</taxon>
    </lineage>
</organism>